<feature type="compositionally biased region" description="Acidic residues" evidence="1">
    <location>
        <begin position="290"/>
        <end position="307"/>
    </location>
</feature>
<dbReference type="Pfam" id="PF00004">
    <property type="entry name" value="AAA"/>
    <property type="match status" value="1"/>
</dbReference>
<organism evidence="3 4">
    <name type="scientific">Mycena indigotica</name>
    <dbReference type="NCBI Taxonomy" id="2126181"/>
    <lineage>
        <taxon>Eukaryota</taxon>
        <taxon>Fungi</taxon>
        <taxon>Dikarya</taxon>
        <taxon>Basidiomycota</taxon>
        <taxon>Agaricomycotina</taxon>
        <taxon>Agaricomycetes</taxon>
        <taxon>Agaricomycetidae</taxon>
        <taxon>Agaricales</taxon>
        <taxon>Marasmiineae</taxon>
        <taxon>Mycenaceae</taxon>
        <taxon>Mycena</taxon>
    </lineage>
</organism>
<dbReference type="PANTHER" id="PTHR23389">
    <property type="entry name" value="CHROMOSOME TRANSMISSION FIDELITY FACTOR 18"/>
    <property type="match status" value="1"/>
</dbReference>
<dbReference type="InterPro" id="IPR003959">
    <property type="entry name" value="ATPase_AAA_core"/>
</dbReference>
<feature type="compositionally biased region" description="Basic residues" evidence="1">
    <location>
        <begin position="256"/>
        <end position="271"/>
    </location>
</feature>
<sequence>MGGKRKAGAATTGVKQKTIFDHFKKVPPKGVDPALNEVIDIPATKPTLPPSPVLPTPIIDLTLESPARPARVAQLEKVPVKQTYSIFNRPPKGIIVEDESTSSAPSITPILSPTFPTGENQHVRGLQTTFSASPFPSRLPSSDASTLPENSQWSKGISDARHGVVHSPRILSSSEERRNCLEAISQEHKQRHPAIASLVDATIESSPPPEHLWSDRWHPRRAADILGNEENAAYLRDWLQALEVRFDVPHEESSRGIKRPQIKRSVTRPRKRQRQSLDEFEWIVSDASDYSEPETYDGGKDDDEFEPGDGTLPEHGPFDKNLTNTILLHGPSGSGKTAAVYACAEELDWEVFEVHPGIGKRNGASLEALIGEVGKNHLVRRTGRKKGEQETDFGFIIPQQDAGARQSLILLEEVDILYRDDANFWPAVIRLIKDCKRPIILTCNDISLVPVDELPLQTTLNFAPCPPEEAGTYLQALCCSAGYVIEQDRLRDLYSNTLDLRRSIQHLHLGHETSVANDDTSDLLLDWTSATKRDVRYADTLSFMDSCLTRNGKPAIFAESQWLASGDDEIGHPIVTDADQNVFGLYDLDQRIVAAVTRHGQHGRARVGSEYARLIDKMREHRTLGIGVIERLLRQRIFWKVRTNRVDGERELADVMKDRWK</sequence>
<dbReference type="GO" id="GO:0005634">
    <property type="term" value="C:nucleus"/>
    <property type="evidence" value="ECO:0007669"/>
    <property type="project" value="TreeGrafter"/>
</dbReference>
<accession>A0A8H6SLP0</accession>
<dbReference type="InterPro" id="IPR003593">
    <property type="entry name" value="AAA+_ATPase"/>
</dbReference>
<dbReference type="SUPFAM" id="SSF52540">
    <property type="entry name" value="P-loop containing nucleoside triphosphate hydrolases"/>
    <property type="match status" value="1"/>
</dbReference>
<evidence type="ECO:0000256" key="1">
    <source>
        <dbReference type="SAM" id="MobiDB-lite"/>
    </source>
</evidence>
<feature type="region of interest" description="Disordered" evidence="1">
    <location>
        <begin position="249"/>
        <end position="271"/>
    </location>
</feature>
<dbReference type="EMBL" id="JACAZF010000006">
    <property type="protein sequence ID" value="KAF7301701.1"/>
    <property type="molecule type" value="Genomic_DNA"/>
</dbReference>
<feature type="region of interest" description="Disordered" evidence="1">
    <location>
        <begin position="132"/>
        <end position="154"/>
    </location>
</feature>
<feature type="domain" description="AAA+ ATPase" evidence="2">
    <location>
        <begin position="322"/>
        <end position="466"/>
    </location>
</feature>
<dbReference type="GO" id="GO:0016887">
    <property type="term" value="F:ATP hydrolysis activity"/>
    <property type="evidence" value="ECO:0007669"/>
    <property type="project" value="InterPro"/>
</dbReference>
<dbReference type="GO" id="GO:0003677">
    <property type="term" value="F:DNA binding"/>
    <property type="evidence" value="ECO:0007669"/>
    <property type="project" value="TreeGrafter"/>
</dbReference>
<proteinExistence type="predicted"/>
<dbReference type="GO" id="GO:0005524">
    <property type="term" value="F:ATP binding"/>
    <property type="evidence" value="ECO:0007669"/>
    <property type="project" value="InterPro"/>
</dbReference>
<dbReference type="RefSeq" id="XP_037219701.1">
    <property type="nucleotide sequence ID" value="XM_037364057.1"/>
</dbReference>
<evidence type="ECO:0000313" key="4">
    <source>
        <dbReference type="Proteomes" id="UP000636479"/>
    </source>
</evidence>
<feature type="region of interest" description="Disordered" evidence="1">
    <location>
        <begin position="290"/>
        <end position="319"/>
    </location>
</feature>
<dbReference type="OrthoDB" id="9996895at2759"/>
<dbReference type="Gene3D" id="3.40.50.300">
    <property type="entry name" value="P-loop containing nucleotide triphosphate hydrolases"/>
    <property type="match status" value="1"/>
</dbReference>
<dbReference type="Proteomes" id="UP000636479">
    <property type="component" value="Unassembled WGS sequence"/>
</dbReference>
<reference evidence="3" key="1">
    <citation type="submission" date="2020-05" db="EMBL/GenBank/DDBJ databases">
        <title>Mycena genomes resolve the evolution of fungal bioluminescence.</title>
        <authorList>
            <person name="Tsai I.J."/>
        </authorList>
    </citation>
    <scope>NUCLEOTIDE SEQUENCE</scope>
    <source>
        <strain evidence="3">171206Taipei</strain>
    </source>
</reference>
<evidence type="ECO:0000259" key="2">
    <source>
        <dbReference type="SMART" id="SM00382"/>
    </source>
</evidence>
<gene>
    <name evidence="3" type="ORF">MIND_00735600</name>
</gene>
<keyword evidence="4" id="KW-1185">Reference proteome</keyword>
<evidence type="ECO:0000313" key="3">
    <source>
        <dbReference type="EMBL" id="KAF7301701.1"/>
    </source>
</evidence>
<dbReference type="AlphaFoldDB" id="A0A8H6SLP0"/>
<comment type="caution">
    <text evidence="3">The sequence shown here is derived from an EMBL/GenBank/DDBJ whole genome shotgun (WGS) entry which is preliminary data.</text>
</comment>
<dbReference type="PANTHER" id="PTHR23389:SF21">
    <property type="entry name" value="ATPASE FAMILY AAA DOMAIN-CONTAINING PROTEIN 5"/>
    <property type="match status" value="1"/>
</dbReference>
<protein>
    <submittedName>
        <fullName evidence="3">AAA family protein</fullName>
    </submittedName>
</protein>
<dbReference type="GeneID" id="59346573"/>
<name>A0A8H6SLP0_9AGAR</name>
<dbReference type="SMART" id="SM00382">
    <property type="entry name" value="AAA"/>
    <property type="match status" value="1"/>
</dbReference>
<dbReference type="InterPro" id="IPR027417">
    <property type="entry name" value="P-loop_NTPase"/>
</dbReference>